<accession>A0A7M2H2J5</accession>
<dbReference type="Pfam" id="PF12974">
    <property type="entry name" value="Phosphonate-bd"/>
    <property type="match status" value="1"/>
</dbReference>
<protein>
    <submittedName>
        <fullName evidence="1">PhnD/SsuA/transferrin family substrate-binding protein</fullName>
    </submittedName>
</protein>
<dbReference type="PANTHER" id="PTHR35841">
    <property type="entry name" value="PHOSPHONATES-BINDING PERIPLASMIC PROTEIN"/>
    <property type="match status" value="1"/>
</dbReference>
<sequence length="277" mass="29543">MIANARMYAVAAPVAQAWRALFAYVGERAGVAWTYVEHAAPAPVSALWARPDCGCVFMCGFPFVSAGSRHRLLAAPVPSLPRYGDRPEYFTEFIVRDDAAFATLELAFGGRLACMLPESNSGFNAPRHYLMAKAAAGAATLFRPTAAPTPTPRQVIDAVIGGDAEVGVVDSYVLDLLRMHVPELMAKVRSVAVTPASPIPPLVAAPQAGDAAVARVRAVLLGLHRDPACAGWLAQLRLARFACVAAQDYDVLARYASEADRARFALTGTLDARQPRP</sequence>
<proteinExistence type="predicted"/>
<dbReference type="GeneID" id="98405506"/>
<gene>
    <name evidence="1" type="ORF">F7R26_031580</name>
</gene>
<dbReference type="Proteomes" id="UP000397656">
    <property type="component" value="Chromosome 2"/>
</dbReference>
<reference evidence="1 2" key="1">
    <citation type="submission" date="2020-10" db="EMBL/GenBank/DDBJ databases">
        <title>Complete genome sequence of Cupriavidus basilensis CCUG 49340T.</title>
        <authorList>
            <person name="Salva-Serra F."/>
            <person name="Donoso R.A."/>
            <person name="Cho K.H."/>
            <person name="Yoo J.A."/>
            <person name="Lee K."/>
            <person name="Yoon S.-H."/>
            <person name="Perez-Pantoja D."/>
            <person name="Moore E.R.B."/>
        </authorList>
    </citation>
    <scope>NUCLEOTIDE SEQUENCE [LARGE SCALE GENOMIC DNA]</scope>
    <source>
        <strain evidence="2">CCUG 49340</strain>
    </source>
</reference>
<evidence type="ECO:0000313" key="2">
    <source>
        <dbReference type="Proteomes" id="UP000397656"/>
    </source>
</evidence>
<dbReference type="PANTHER" id="PTHR35841:SF1">
    <property type="entry name" value="PHOSPHONATES-BINDING PERIPLASMIC PROTEIN"/>
    <property type="match status" value="1"/>
</dbReference>
<dbReference type="RefSeq" id="WP_193692190.1">
    <property type="nucleotide sequence ID" value="NZ_CP062804.1"/>
</dbReference>
<dbReference type="EMBL" id="CP062804">
    <property type="protein sequence ID" value="QOT79284.1"/>
    <property type="molecule type" value="Genomic_DNA"/>
</dbReference>
<dbReference type="Gene3D" id="3.40.190.10">
    <property type="entry name" value="Periplasmic binding protein-like II"/>
    <property type="match status" value="2"/>
</dbReference>
<evidence type="ECO:0000313" key="1">
    <source>
        <dbReference type="EMBL" id="QOT79284.1"/>
    </source>
</evidence>
<organism evidence="1 2">
    <name type="scientific">Cupriavidus basilensis</name>
    <dbReference type="NCBI Taxonomy" id="68895"/>
    <lineage>
        <taxon>Bacteria</taxon>
        <taxon>Pseudomonadati</taxon>
        <taxon>Pseudomonadota</taxon>
        <taxon>Betaproteobacteria</taxon>
        <taxon>Burkholderiales</taxon>
        <taxon>Burkholderiaceae</taxon>
        <taxon>Cupriavidus</taxon>
    </lineage>
</organism>
<dbReference type="SUPFAM" id="SSF53850">
    <property type="entry name" value="Periplasmic binding protein-like II"/>
    <property type="match status" value="1"/>
</dbReference>
<name>A0A7M2H2J5_9BURK</name>
<dbReference type="AlphaFoldDB" id="A0A7M2H2J5"/>